<evidence type="ECO:0000313" key="4">
    <source>
        <dbReference type="EMBL" id="CAB4027895.1"/>
    </source>
</evidence>
<keyword evidence="1" id="KW-0732">Signal</keyword>
<evidence type="ECO:0000256" key="1">
    <source>
        <dbReference type="ARBA" id="ARBA00022729"/>
    </source>
</evidence>
<gene>
    <name evidence="4" type="ORF">PACLA_8A071866</name>
</gene>
<dbReference type="Pfam" id="PF23344">
    <property type="entry name" value="ZP-N"/>
    <property type="match status" value="1"/>
</dbReference>
<dbReference type="SMART" id="SM00241">
    <property type="entry name" value="ZP"/>
    <property type="match status" value="1"/>
</dbReference>
<sequence length="343" mass="38898">MTAVFDRADLPKHVNVDRLYLRDRNCRAQWNATHVIARTPLTGCGTVFSKTDQTLFFSNVLSEEGHSSGFGVITRDYLFKANLTCTYPRKLTVGAFSFAPAKQKVFGNLGGQGNFSLTLDVFKNFDYLQSYRSQDYPVFKSLSDNIYIQYSINTINSNLVVRAETCRATPTNRPYDTPQYVFIADGCDQDETIRHYTRGVSSDQRFSMQAFRFLSEHRFVYLHCDLVVCHRYDYNSTCWRSTSCSRRKRRDVDKRPADVSGMYPLSFGPIMHEKLSKDKNPGARSKAMSTTLVGSLIGFGCLGVVLVAVLAYVKKRYLRRRSDPARKGVVKKGALAMQNLGYA</sequence>
<keyword evidence="5" id="KW-1185">Reference proteome</keyword>
<organism evidence="4 5">
    <name type="scientific">Paramuricea clavata</name>
    <name type="common">Red gorgonian</name>
    <name type="synonym">Violescent sea-whip</name>
    <dbReference type="NCBI Taxonomy" id="317549"/>
    <lineage>
        <taxon>Eukaryota</taxon>
        <taxon>Metazoa</taxon>
        <taxon>Cnidaria</taxon>
        <taxon>Anthozoa</taxon>
        <taxon>Octocorallia</taxon>
        <taxon>Malacalcyonacea</taxon>
        <taxon>Plexauridae</taxon>
        <taxon>Paramuricea</taxon>
    </lineage>
</organism>
<dbReference type="Gene3D" id="2.60.40.4100">
    <property type="entry name" value="Zona pellucida, ZP-C domain"/>
    <property type="match status" value="1"/>
</dbReference>
<reference evidence="4" key="1">
    <citation type="submission" date="2020-04" db="EMBL/GenBank/DDBJ databases">
        <authorList>
            <person name="Alioto T."/>
            <person name="Alioto T."/>
            <person name="Gomez Garrido J."/>
        </authorList>
    </citation>
    <scope>NUCLEOTIDE SEQUENCE</scope>
    <source>
        <strain evidence="4">A484AB</strain>
    </source>
</reference>
<dbReference type="Gene3D" id="2.60.40.3210">
    <property type="entry name" value="Zona pellucida, ZP-N domain"/>
    <property type="match status" value="1"/>
</dbReference>
<dbReference type="Proteomes" id="UP001152795">
    <property type="component" value="Unassembled WGS sequence"/>
</dbReference>
<dbReference type="AlphaFoldDB" id="A0A6S7J784"/>
<dbReference type="InterPro" id="IPR055355">
    <property type="entry name" value="ZP-C"/>
</dbReference>
<dbReference type="OrthoDB" id="5968655at2759"/>
<dbReference type="InterPro" id="IPR055356">
    <property type="entry name" value="ZP-N"/>
</dbReference>
<dbReference type="PRINTS" id="PR00023">
    <property type="entry name" value="ZPELLUCIDA"/>
</dbReference>
<protein>
    <submittedName>
        <fullName evidence="4">Uncharacterized protein</fullName>
    </submittedName>
</protein>
<name>A0A6S7J784_PARCT</name>
<proteinExistence type="predicted"/>
<keyword evidence="3" id="KW-0325">Glycoprotein</keyword>
<evidence type="ECO:0000256" key="2">
    <source>
        <dbReference type="ARBA" id="ARBA00023157"/>
    </source>
</evidence>
<evidence type="ECO:0000256" key="3">
    <source>
        <dbReference type="ARBA" id="ARBA00023180"/>
    </source>
</evidence>
<dbReference type="InterPro" id="IPR048290">
    <property type="entry name" value="ZP_chr"/>
</dbReference>
<dbReference type="EMBL" id="CACRXK020015101">
    <property type="protein sequence ID" value="CAB4027895.1"/>
    <property type="molecule type" value="Genomic_DNA"/>
</dbReference>
<accession>A0A6S7J784</accession>
<comment type="caution">
    <text evidence="4">The sequence shown here is derived from an EMBL/GenBank/DDBJ whole genome shotgun (WGS) entry which is preliminary data.</text>
</comment>
<evidence type="ECO:0000313" key="5">
    <source>
        <dbReference type="Proteomes" id="UP001152795"/>
    </source>
</evidence>
<dbReference type="PROSITE" id="PS51034">
    <property type="entry name" value="ZP_2"/>
    <property type="match status" value="1"/>
</dbReference>
<dbReference type="Pfam" id="PF00100">
    <property type="entry name" value="Zona_pellucida"/>
    <property type="match status" value="1"/>
</dbReference>
<dbReference type="InterPro" id="IPR042235">
    <property type="entry name" value="ZP-C_dom"/>
</dbReference>
<keyword evidence="2" id="KW-1015">Disulfide bond</keyword>
<dbReference type="PANTHER" id="PTHR14002:SF43">
    <property type="entry name" value="DELTA-LIKE PROTEIN"/>
    <property type="match status" value="1"/>
</dbReference>
<dbReference type="PANTHER" id="PTHR14002">
    <property type="entry name" value="ENDOGLIN/TGF-BETA RECEPTOR TYPE III"/>
    <property type="match status" value="1"/>
</dbReference>
<dbReference type="InterPro" id="IPR001507">
    <property type="entry name" value="ZP_dom"/>
</dbReference>